<gene>
    <name evidence="3" type="ORF">Ae201684_007952</name>
</gene>
<evidence type="ECO:0000256" key="1">
    <source>
        <dbReference type="SAM" id="Phobius"/>
    </source>
</evidence>
<dbReference type="EMBL" id="VJMJ01000094">
    <property type="protein sequence ID" value="KAF0735634.1"/>
    <property type="molecule type" value="Genomic_DNA"/>
</dbReference>
<proteinExistence type="predicted"/>
<dbReference type="Gene3D" id="2.60.20.10">
    <property type="entry name" value="Crystallins"/>
    <property type="match status" value="3"/>
</dbReference>
<protein>
    <submittedName>
        <fullName evidence="3">Uncharacterized protein</fullName>
    </submittedName>
</protein>
<keyword evidence="2" id="KW-0732">Signal</keyword>
<keyword evidence="1" id="KW-1133">Transmembrane helix</keyword>
<feature type="signal peptide" evidence="2">
    <location>
        <begin position="1"/>
        <end position="16"/>
    </location>
</feature>
<dbReference type="SUPFAM" id="SSF49695">
    <property type="entry name" value="gamma-Crystallin-like"/>
    <property type="match status" value="1"/>
</dbReference>
<dbReference type="Proteomes" id="UP000481153">
    <property type="component" value="Unassembled WGS sequence"/>
</dbReference>
<comment type="caution">
    <text evidence="3">The sequence shown here is derived from an EMBL/GenBank/DDBJ whole genome shotgun (WGS) entry which is preliminary data.</text>
</comment>
<sequence>MRPALISIALVVCGVAATVSWEKHVYRSLLGEAEAANQCPSWSGLDYYIVADSGPCLPYSVFDTDHWSVTIDHVPYPHSSFHFTFGKPLFPNGGVSPTSPSLVSPEGTKYPRVAVVTSSSKVADSDNVFHVLSPEVDYNWPDFQANRDAYVWTQLQPSNFTPGVYKVDLDAWDYLHDSGTCSLCFSLSDHYRPQSTNVCPDSALFNLTQTGWSSNVAYLTNYLALVENFTTSRTNNDCSTRPPTSCPDTTLLTGTDWFQCPLNISNATSPAAAFKINAGTCVTTKLTSNPFATDDVLANPASFLTPSQCTRSVSFDYKWYEYWVAFSCSGPSVSRCSSGADGADGGDATGAAKDAFECAATVSLAATADDLVKSVQVVQNASLVNHSQYITDPNGTFPDMNYSHVNQLHFWSPAVVKSVLTWDEFAPITFNIQDLLTTAVTGGGIAHLTDLSCCGHGVFWRWKQDNGPYKDYAANDQLNLTKLATEITFEAWTHCGVKTQNIVWTVYNHRHQTIKNLDEWFATSWSFDGDANCNIRQSDFTALRLHFDLSKLHGQVVDAADVGNGTTALLAAEMPSPVVLLDESDQVRWIFNDMKCTWKYGEKLTTDYSPSVNAWTLHSTDLVNGALDATFAPKLLNDATTFLTILCDLSFADTLSLTGLAVLYTGDFKGPSQAFGFGTYNLDAPFRHAVGSIKVKAGYEVVLYDGRDGQGNSTIVRTDTPALGLDDWGRAVSSIKVRECTLVVLLYAESLYAGAATPLGVGDNNLLNTNFSSFQMLPGYQITLYDDYNQEGKSITLSTSTTWLGALDWYGALSVRVESIGDTVATLWGGAFTGASTSFDAGHYNLQRPLLNNVTSITIAPGYEITLFDQLNQRGNSIKFVQNEILSDPWITTAKSIAIEPIPNSLAAKTTNIAHVFESTTFWFQNCDILTWGSDGIYENEECVNSCAVDSWKLFVDRVAGPFQACAGNLIYPDSDWSPDSVDPLSTVLDVSANHSCCTACNGQNGFKNSQTAVCTPANATAGISRCQPSQYDLVAEAAAERATPSNPGPGWSFVQVNVNSTVVSSIVMLLALVFVGVVHKSLANRQMSNDDHVYMSLTDIAL</sequence>
<keyword evidence="1" id="KW-0812">Transmembrane</keyword>
<name>A0A6G0X6X4_9STRA</name>
<keyword evidence="4" id="KW-1185">Reference proteome</keyword>
<evidence type="ECO:0000256" key="2">
    <source>
        <dbReference type="SAM" id="SignalP"/>
    </source>
</evidence>
<dbReference type="AlphaFoldDB" id="A0A6G0X6X4"/>
<organism evidence="3 4">
    <name type="scientific">Aphanomyces euteiches</name>
    <dbReference type="NCBI Taxonomy" id="100861"/>
    <lineage>
        <taxon>Eukaryota</taxon>
        <taxon>Sar</taxon>
        <taxon>Stramenopiles</taxon>
        <taxon>Oomycota</taxon>
        <taxon>Saprolegniomycetes</taxon>
        <taxon>Saprolegniales</taxon>
        <taxon>Verrucalvaceae</taxon>
        <taxon>Aphanomyces</taxon>
    </lineage>
</organism>
<dbReference type="InterPro" id="IPR011024">
    <property type="entry name" value="G_crystallin-like"/>
</dbReference>
<evidence type="ECO:0000313" key="4">
    <source>
        <dbReference type="Proteomes" id="UP000481153"/>
    </source>
</evidence>
<keyword evidence="1" id="KW-0472">Membrane</keyword>
<dbReference type="VEuPathDB" id="FungiDB:AeMF1_009882"/>
<reference evidence="3 4" key="1">
    <citation type="submission" date="2019-07" db="EMBL/GenBank/DDBJ databases">
        <title>Genomics analysis of Aphanomyces spp. identifies a new class of oomycete effector associated with host adaptation.</title>
        <authorList>
            <person name="Gaulin E."/>
        </authorList>
    </citation>
    <scope>NUCLEOTIDE SEQUENCE [LARGE SCALE GENOMIC DNA]</scope>
    <source>
        <strain evidence="3 4">ATCC 201684</strain>
    </source>
</reference>
<feature type="transmembrane region" description="Helical" evidence="1">
    <location>
        <begin position="1063"/>
        <end position="1080"/>
    </location>
</feature>
<feature type="chain" id="PRO_5026141670" evidence="2">
    <location>
        <begin position="17"/>
        <end position="1103"/>
    </location>
</feature>
<evidence type="ECO:0000313" key="3">
    <source>
        <dbReference type="EMBL" id="KAF0735634.1"/>
    </source>
</evidence>
<accession>A0A6G0X6X4</accession>